<evidence type="ECO:0000313" key="5">
    <source>
        <dbReference type="Proteomes" id="UP000018735"/>
    </source>
</evidence>
<dbReference type="InterPro" id="IPR022466">
    <property type="entry name" value="EAGR_box"/>
</dbReference>
<dbReference type="GO" id="GO:0042026">
    <property type="term" value="P:protein refolding"/>
    <property type="evidence" value="ECO:0007669"/>
    <property type="project" value="TreeGrafter"/>
</dbReference>
<dbReference type="HOGENOM" id="CLU_277294_0_0_14"/>
<dbReference type="InterPro" id="IPR008971">
    <property type="entry name" value="HSP40/DnaJ_pept-bd"/>
</dbReference>
<dbReference type="Pfam" id="PF16713">
    <property type="entry name" value="EAGR_box"/>
    <property type="match status" value="1"/>
</dbReference>
<evidence type="ECO:0000256" key="1">
    <source>
        <dbReference type="ARBA" id="ARBA00023186"/>
    </source>
</evidence>
<dbReference type="GO" id="GO:0051082">
    <property type="term" value="F:unfolded protein binding"/>
    <property type="evidence" value="ECO:0007669"/>
    <property type="project" value="InterPro"/>
</dbReference>
<dbReference type="PROSITE" id="PS00636">
    <property type="entry name" value="DNAJ_1"/>
    <property type="match status" value="1"/>
</dbReference>
<dbReference type="eggNOG" id="COG0484">
    <property type="taxonomic scope" value="Bacteria"/>
</dbReference>
<dbReference type="InterPro" id="IPR053693">
    <property type="entry name" value="DnaJ-like_chaperone"/>
</dbReference>
<feature type="compositionally biased region" description="Basic and acidic residues" evidence="2">
    <location>
        <begin position="408"/>
        <end position="425"/>
    </location>
</feature>
<feature type="compositionally biased region" description="Basic and acidic residues" evidence="2">
    <location>
        <begin position="139"/>
        <end position="148"/>
    </location>
</feature>
<reference evidence="4 5" key="1">
    <citation type="journal article" date="2011" name="PLoS ONE">
        <title>Core proteome of the minimal cell: comparative proteomics of three mollicute species.</title>
        <authorList>
            <person name="Fisunov G.Y."/>
            <person name="Alexeev D.G."/>
            <person name="Bazaleev N.A."/>
            <person name="Ladygina V.G."/>
            <person name="Galyamina M.A."/>
            <person name="Kondratov I.G."/>
            <person name="Zhukova N.A."/>
            <person name="Serebryakova M.V."/>
            <person name="Demina I.A."/>
            <person name="Govorun V.M."/>
        </authorList>
    </citation>
    <scope>NUCLEOTIDE SEQUENCE [LARGE SCALE GENOMIC DNA]</scope>
    <source>
        <strain evidence="4 5">S6</strain>
    </source>
</reference>
<accession>A0A0F6CKK1</accession>
<dbReference type="Gene3D" id="2.10.230.10">
    <property type="entry name" value="Heat shock protein DnaJ, cysteine-rich domain"/>
    <property type="match status" value="1"/>
</dbReference>
<gene>
    <name evidence="4" type="primary">dnaJ_6</name>
    <name evidence="4" type="ORF">GCW_01900</name>
</gene>
<dbReference type="PRINTS" id="PR00625">
    <property type="entry name" value="JDOMAIN"/>
</dbReference>
<dbReference type="Gene3D" id="2.60.260.20">
    <property type="entry name" value="Urease metallochaperone UreE, N-terminal domain"/>
    <property type="match status" value="2"/>
</dbReference>
<dbReference type="PANTHER" id="PTHR43096">
    <property type="entry name" value="DNAJ HOMOLOG 1, MITOCHONDRIAL-RELATED"/>
    <property type="match status" value="1"/>
</dbReference>
<keyword evidence="1" id="KW-0143">Chaperone</keyword>
<dbReference type="InterPro" id="IPR018253">
    <property type="entry name" value="DnaJ_domain_CS"/>
</dbReference>
<dbReference type="KEGG" id="mgz:GCW_01900"/>
<dbReference type="NCBIfam" id="NF037946">
    <property type="entry name" value="terminal_TopJ"/>
    <property type="match status" value="2"/>
</dbReference>
<dbReference type="InterPro" id="IPR038145">
    <property type="entry name" value="EAGR_sf"/>
</dbReference>
<dbReference type="InterPro" id="IPR036869">
    <property type="entry name" value="J_dom_sf"/>
</dbReference>
<feature type="domain" description="J" evidence="3">
    <location>
        <begin position="13"/>
        <end position="78"/>
    </location>
</feature>
<dbReference type="EMBL" id="CP006916">
    <property type="protein sequence ID" value="AHB99623.1"/>
    <property type="molecule type" value="Genomic_DNA"/>
</dbReference>
<feature type="compositionally biased region" description="Polar residues" evidence="2">
    <location>
        <begin position="463"/>
        <end position="478"/>
    </location>
</feature>
<evidence type="ECO:0000256" key="2">
    <source>
        <dbReference type="SAM" id="MobiDB-lite"/>
    </source>
</evidence>
<proteinExistence type="predicted"/>
<dbReference type="PANTHER" id="PTHR43096:SF48">
    <property type="entry name" value="CHAPERONE PROTEIN DNAJ"/>
    <property type="match status" value="1"/>
</dbReference>
<dbReference type="Gene3D" id="1.10.287.110">
    <property type="entry name" value="DnaJ domain"/>
    <property type="match status" value="1"/>
</dbReference>
<sequence length="1181" mass="135231">MIKSEDFMAEKRDYYEVLQIDRDAEEQEIKRAFRKLAKKYHPDTNKDDANAESIFREINEAYEVLSNPEKKERYDKYGHDGLDREDDLDFDPNIFNSFFETINAADEFDDITFDGDWLDDDKPSKKKKKKNKKGGFWAKSKEASKTIETEPEIIDVGASANQANETRLFDDTLDDQLEESVSTQSTDDGEQLFDDNKEPSFTAGLDEEVQSEPQPEEEQAEEDLSWTRFIGNPDYGHYDENNEWIWEGYFDDDDNFISTRELEQKVEPEQIQPQDDRSEQEEALDSKPQDDSEDDYVIPDAEIISSPTLEVTAPKEVEQPLQPEQVAHVEQKEAEEESVAQTKAEEVSQPTQTVETKPRSAVESTSTFDLKQLLKVMQEQPTEEALTTTELTNETTSPTTEVSELEQTQEKSEDQQEEKAEKIDDAFVESNLPEIVDFSTKSSASLGTANLYDLSFLIKNQPTQAVQPTSETISTTPVEPTDQLKPKEVDQIQEELKRAAEELVEDNLIDDSSMITPPSVIKTKEIEVEELPTKKNDLVEINFDDLEELKFELVQTNQEKLPEKAVENWAQDYQLDEPTQSNIDWYKQEDPKDLEQLVQDQATLEITEENQISERKVEEQPSVQLAKVEEEIHLEPTKVEEQPSVESTKVEDQVVQAIKEEEELLEQKKAAEFAELFGEQTPTTKEDDDYLSIEELLNNEQTQPTEFNEIIIENNLDNVSVADDQNYQLKDDNKEFINISEPTIVSSNLSFEQQLVNEIESDDLIKHQEENQEEYQTVDYDPLQQPVRPMHTSDSEMYDFSIKLLRKQVGAKMEGNDSSNKNLANKINDLSDFKSRLLKRLSETNPSSQPPASKYQEPNLIQIERLTEINVVKEVEVHQVLLFNNAIKRIKYTRHTPCNNCSATGIDLTSSQPYKLCPACRNVEGNVESCMVCNQYGKLIRIPCKNCLGKSYTNEAITLDIKLPITSQLNISVNYPGFGHIFPNNLKGDLTVVFKVIPSNFFVIKNNDIHVKALVDPILASIGGIIKVPTINKLINVRIPPGTKVGDQVIIKDMGLDARYDLETKTYYDKGSLIIQVVYADIMKSNDRSLGLEEAAKLPNVQVEHFNKLALREIKELKYNQQELQQEQQNWNFQSNDSNGFDSLNDQKAHQNLAFNRVLNTIKDIRTLDDIKKIREKANKK</sequence>
<dbReference type="Proteomes" id="UP000018735">
    <property type="component" value="Chromosome"/>
</dbReference>
<name>A0A0F6CKK1_MYCGL</name>
<feature type="compositionally biased region" description="Low complexity" evidence="2">
    <location>
        <begin position="378"/>
        <end position="406"/>
    </location>
</feature>
<dbReference type="Pfam" id="PF01556">
    <property type="entry name" value="DnaJ_C"/>
    <property type="match status" value="1"/>
</dbReference>
<dbReference type="SUPFAM" id="SSF57938">
    <property type="entry name" value="DnaJ/Hsp40 cysteine-rich domain"/>
    <property type="match status" value="1"/>
</dbReference>
<dbReference type="SMART" id="SM00271">
    <property type="entry name" value="DnaJ"/>
    <property type="match status" value="1"/>
</dbReference>
<dbReference type="PROSITE" id="PS50076">
    <property type="entry name" value="DNAJ_2"/>
    <property type="match status" value="1"/>
</dbReference>
<dbReference type="NCBIfam" id="TIGR03835">
    <property type="entry name" value="termin_org_DnaJ"/>
    <property type="match status" value="2"/>
</dbReference>
<dbReference type="CDD" id="cd06257">
    <property type="entry name" value="DnaJ"/>
    <property type="match status" value="1"/>
</dbReference>
<evidence type="ECO:0000259" key="3">
    <source>
        <dbReference type="PROSITE" id="PS50076"/>
    </source>
</evidence>
<protein>
    <submittedName>
        <fullName evidence="4">Molecular chaperone DnaJ</fullName>
    </submittedName>
</protein>
<dbReference type="InterPro" id="IPR036410">
    <property type="entry name" value="HSP_DnaJ_Cys-rich_dom_sf"/>
</dbReference>
<dbReference type="AlphaFoldDB" id="A0A0F6CKK1"/>
<feature type="region of interest" description="Disordered" evidence="2">
    <location>
        <begin position="377"/>
        <end position="426"/>
    </location>
</feature>
<dbReference type="SUPFAM" id="SSF46565">
    <property type="entry name" value="Chaperone J-domain"/>
    <property type="match status" value="1"/>
</dbReference>
<feature type="region of interest" description="Disordered" evidence="2">
    <location>
        <begin position="463"/>
        <end position="486"/>
    </location>
</feature>
<dbReference type="NCBIfam" id="TIGR03834">
    <property type="entry name" value="EAGR_box"/>
    <property type="match status" value="1"/>
</dbReference>
<dbReference type="SUPFAM" id="SSF49493">
    <property type="entry name" value="HSP40/DnaJ peptide-binding domain"/>
    <property type="match status" value="1"/>
</dbReference>
<dbReference type="InterPro" id="IPR001623">
    <property type="entry name" value="DnaJ_domain"/>
</dbReference>
<feature type="region of interest" description="Disordered" evidence="2">
    <location>
        <begin position="113"/>
        <end position="240"/>
    </location>
</feature>
<organism evidence="4 5">
    <name type="scientific">Mycoplasmoides gallisepticum S6</name>
    <dbReference type="NCBI Taxonomy" id="1006581"/>
    <lineage>
        <taxon>Bacteria</taxon>
        <taxon>Bacillati</taxon>
        <taxon>Mycoplasmatota</taxon>
        <taxon>Mycoplasmoidales</taxon>
        <taxon>Mycoplasmoidaceae</taxon>
        <taxon>Mycoplasmoides</taxon>
    </lineage>
</organism>
<dbReference type="InterPro" id="IPR022465">
    <property type="entry name" value="Termin_org_TopJ"/>
</dbReference>
<feature type="region of interest" description="Disordered" evidence="2">
    <location>
        <begin position="257"/>
        <end position="365"/>
    </location>
</feature>
<dbReference type="GO" id="GO:0005737">
    <property type="term" value="C:cytoplasm"/>
    <property type="evidence" value="ECO:0007669"/>
    <property type="project" value="TreeGrafter"/>
</dbReference>
<dbReference type="Pfam" id="PF00226">
    <property type="entry name" value="DnaJ"/>
    <property type="match status" value="1"/>
</dbReference>
<feature type="compositionally biased region" description="Acidic residues" evidence="2">
    <location>
        <begin position="205"/>
        <end position="224"/>
    </location>
</feature>
<evidence type="ECO:0000313" key="4">
    <source>
        <dbReference type="EMBL" id="AHB99623.1"/>
    </source>
</evidence>
<dbReference type="Gene3D" id="3.30.70.3600">
    <property type="match status" value="1"/>
</dbReference>
<dbReference type="InterPro" id="IPR002939">
    <property type="entry name" value="DnaJ_C"/>
</dbReference>
<feature type="compositionally biased region" description="Basic residues" evidence="2">
    <location>
        <begin position="124"/>
        <end position="133"/>
    </location>
</feature>
<dbReference type="RefSeq" id="WP_011884247.1">
    <property type="nucleotide sequence ID" value="NC_023030.2"/>
</dbReference>